<feature type="transmembrane region" description="Helical" evidence="1">
    <location>
        <begin position="47"/>
        <end position="63"/>
    </location>
</feature>
<feature type="transmembrane region" description="Helical" evidence="1">
    <location>
        <begin position="268"/>
        <end position="285"/>
    </location>
</feature>
<evidence type="ECO:0000256" key="1">
    <source>
        <dbReference type="SAM" id="Phobius"/>
    </source>
</evidence>
<organism evidence="3 5">
    <name type="scientific">Araneus ventricosus</name>
    <name type="common">Orbweaver spider</name>
    <name type="synonym">Epeira ventricosa</name>
    <dbReference type="NCBI Taxonomy" id="182803"/>
    <lineage>
        <taxon>Eukaryota</taxon>
        <taxon>Metazoa</taxon>
        <taxon>Ecdysozoa</taxon>
        <taxon>Arthropoda</taxon>
        <taxon>Chelicerata</taxon>
        <taxon>Arachnida</taxon>
        <taxon>Araneae</taxon>
        <taxon>Araneomorphae</taxon>
        <taxon>Entelegynae</taxon>
        <taxon>Araneoidea</taxon>
        <taxon>Araneidae</taxon>
        <taxon>Araneus</taxon>
    </lineage>
</organism>
<dbReference type="Proteomes" id="UP000499080">
    <property type="component" value="Unassembled WGS sequence"/>
</dbReference>
<accession>A0A4Y2RIU2</accession>
<comment type="caution">
    <text evidence="3">The sequence shown here is derived from an EMBL/GenBank/DDBJ whole genome shotgun (WGS) entry which is preliminary data.</text>
</comment>
<name>A0A4Y2RIU2_ARAVE</name>
<evidence type="ECO:0000313" key="3">
    <source>
        <dbReference type="EMBL" id="GBN75717.1"/>
    </source>
</evidence>
<dbReference type="EMBL" id="BGPR01017605">
    <property type="protein sequence ID" value="GBN76663.1"/>
    <property type="molecule type" value="Genomic_DNA"/>
</dbReference>
<protein>
    <submittedName>
        <fullName evidence="3">Uncharacterized protein</fullName>
    </submittedName>
</protein>
<gene>
    <name evidence="3" type="ORF">AVEN_224937_1</name>
    <name evidence="4" type="ORF">AVEN_6259_1</name>
    <name evidence="2" type="ORF">AVEN_79447_1</name>
</gene>
<sequence>MDPFGNDEVFIKELRNLFGNLWDISELMGISLREEGNKNISNLSKKLIFPLVLHCNLIYLWYSTIRRGLLDYSTILDMIIPSLTCVLWWTMYINRKSPRKLLSQLTNTTLIFSLAANRYLQYVTNAVLCFTFIFPLLLSTVKAFIFPTDGFSGEYMNAMVFLWAIQGTIFPSAVTLMYITICILLLQNTRHSKNLFDTNLDLSLLLTSRRKLCQRYLEVLREVEHFEELFSNPVLIVVLQYFCTVSIIVMDMMNIENWLPKLMIEASFYLPFIFIFLGVLSIYAANIPLEMQRIKVVLLDKAFEETHGVIMLEHGKQVDSLLKRKICVLTAGNVFTFDRGFLFKVPA</sequence>
<dbReference type="EMBL" id="BGPR01017300">
    <property type="protein sequence ID" value="GBN75717.1"/>
    <property type="molecule type" value="Genomic_DNA"/>
</dbReference>
<proteinExistence type="predicted"/>
<dbReference type="EMBL" id="BGPR01006361">
    <property type="protein sequence ID" value="GBN18297.1"/>
    <property type="molecule type" value="Genomic_DNA"/>
</dbReference>
<feature type="transmembrane region" description="Helical" evidence="1">
    <location>
        <begin position="158"/>
        <end position="186"/>
    </location>
</feature>
<reference evidence="3 5" key="1">
    <citation type="journal article" date="2019" name="Sci. Rep.">
        <title>Orb-weaving spider Araneus ventricosus genome elucidates the spidroin gene catalogue.</title>
        <authorList>
            <person name="Kono N."/>
            <person name="Nakamura H."/>
            <person name="Ohtoshi R."/>
            <person name="Moran D.A.P."/>
            <person name="Shinohara A."/>
            <person name="Yoshida Y."/>
            <person name="Fujiwara M."/>
            <person name="Mori M."/>
            <person name="Tomita M."/>
            <person name="Arakawa K."/>
        </authorList>
    </citation>
    <scope>NUCLEOTIDE SEQUENCE [LARGE SCALE GENOMIC DNA]</scope>
</reference>
<feature type="transmembrane region" description="Helical" evidence="1">
    <location>
        <begin position="119"/>
        <end position="138"/>
    </location>
</feature>
<keyword evidence="1" id="KW-0812">Transmembrane</keyword>
<keyword evidence="1" id="KW-1133">Transmembrane helix</keyword>
<evidence type="ECO:0000313" key="5">
    <source>
        <dbReference type="Proteomes" id="UP000499080"/>
    </source>
</evidence>
<keyword evidence="5" id="KW-1185">Reference proteome</keyword>
<evidence type="ECO:0000313" key="2">
    <source>
        <dbReference type="EMBL" id="GBN18297.1"/>
    </source>
</evidence>
<feature type="transmembrane region" description="Helical" evidence="1">
    <location>
        <begin position="75"/>
        <end position="93"/>
    </location>
</feature>
<dbReference type="AlphaFoldDB" id="A0A4Y2RIU2"/>
<feature type="transmembrane region" description="Helical" evidence="1">
    <location>
        <begin position="229"/>
        <end position="248"/>
    </location>
</feature>
<evidence type="ECO:0000313" key="4">
    <source>
        <dbReference type="EMBL" id="GBN76663.1"/>
    </source>
</evidence>
<keyword evidence="1" id="KW-0472">Membrane</keyword>